<dbReference type="RefSeq" id="WP_115118692.1">
    <property type="nucleotide sequence ID" value="NZ_UGRO01000002.1"/>
</dbReference>
<dbReference type="EC" id="2.7.7.7" evidence="1"/>
<dbReference type="NCBIfam" id="NF006430">
    <property type="entry name" value="PRK08699.1"/>
    <property type="match status" value="1"/>
</dbReference>
<gene>
    <name evidence="1" type="primary">holB</name>
    <name evidence="1" type="ORF">NCTC10616_00424</name>
</gene>
<dbReference type="EMBL" id="UGRO01000002">
    <property type="protein sequence ID" value="SUA16778.1"/>
    <property type="molecule type" value="Genomic_DNA"/>
</dbReference>
<dbReference type="Proteomes" id="UP000254193">
    <property type="component" value="Unassembled WGS sequence"/>
</dbReference>
<dbReference type="GO" id="GO:0006261">
    <property type="term" value="P:DNA-templated DNA replication"/>
    <property type="evidence" value="ECO:0007669"/>
    <property type="project" value="TreeGrafter"/>
</dbReference>
<dbReference type="InterPro" id="IPR027417">
    <property type="entry name" value="P-loop_NTPase"/>
</dbReference>
<dbReference type="InterPro" id="IPR004622">
    <property type="entry name" value="DNA_pol_HolB"/>
</dbReference>
<protein>
    <submittedName>
        <fullName evidence="1">DNA polymerase III subunit delta</fullName>
        <ecNumber evidence="1">2.7.7.7</ecNumber>
    </submittedName>
</protein>
<name>A0A378VKG2_NEILA</name>
<reference evidence="1 2" key="1">
    <citation type="submission" date="2018-06" db="EMBL/GenBank/DDBJ databases">
        <authorList>
            <consortium name="Pathogen Informatics"/>
            <person name="Doyle S."/>
        </authorList>
    </citation>
    <scope>NUCLEOTIDE SEQUENCE [LARGE SCALE GENOMIC DNA]</scope>
    <source>
        <strain evidence="1 2">NCTC10616</strain>
    </source>
</reference>
<keyword evidence="2" id="KW-1185">Reference proteome</keyword>
<dbReference type="PANTHER" id="PTHR11669">
    <property type="entry name" value="REPLICATION FACTOR C / DNA POLYMERASE III GAMMA-TAU SUBUNIT"/>
    <property type="match status" value="1"/>
</dbReference>
<dbReference type="SUPFAM" id="SSF52540">
    <property type="entry name" value="P-loop containing nucleoside triphosphate hydrolases"/>
    <property type="match status" value="1"/>
</dbReference>
<keyword evidence="1" id="KW-0808">Transferase</keyword>
<dbReference type="AlphaFoldDB" id="A0A378VKG2"/>
<dbReference type="Gene3D" id="3.40.50.300">
    <property type="entry name" value="P-loop containing nucleotide triphosphate hydrolases"/>
    <property type="match status" value="1"/>
</dbReference>
<dbReference type="GO" id="GO:0008408">
    <property type="term" value="F:3'-5' exonuclease activity"/>
    <property type="evidence" value="ECO:0007669"/>
    <property type="project" value="InterPro"/>
</dbReference>
<organism evidence="1 2">
    <name type="scientific">Neisseria lactamica</name>
    <dbReference type="NCBI Taxonomy" id="486"/>
    <lineage>
        <taxon>Bacteria</taxon>
        <taxon>Pseudomonadati</taxon>
        <taxon>Pseudomonadota</taxon>
        <taxon>Betaproteobacteria</taxon>
        <taxon>Neisseriales</taxon>
        <taxon>Neisseriaceae</taxon>
        <taxon>Neisseria</taxon>
    </lineage>
</organism>
<keyword evidence="1" id="KW-0548">Nucleotidyltransferase</keyword>
<dbReference type="FunFam" id="3.40.50.300:FF:001991">
    <property type="entry name" value="DNA polymerase III, delta prime subunit"/>
    <property type="match status" value="1"/>
</dbReference>
<sequence>MIYPWHNEQWRQIAEHWERRPNAWLFAGKKGIGKTEFARFAAQALLCENPSPDHRACGACASCHFFEQGSHPDFYEITPLSDESENGRKLLQIKIDEVRKLIGSVYLTSVRGGLRVVLIHPAESMNVQAANSLLKVLEEPPPQVVFLLVSHAADKVLPTIKSRCRKMVLPAPSYEEASAYLRERGVEEPEEFLAFHSGAPLFEEADGVRALRAGLLDILAEPRLLKILDYAALFEKEGLPLAVFVEWMQKWLADLGLCLHNMKPAYYPSYEARLLQTASGFSPRNVFAAEDMLKRLAPYGFHTLNVKMQIESLLIDYLELKKGKG</sequence>
<dbReference type="PANTHER" id="PTHR11669:SF8">
    <property type="entry name" value="DNA POLYMERASE III SUBUNIT DELTA"/>
    <property type="match status" value="1"/>
</dbReference>
<proteinExistence type="predicted"/>
<evidence type="ECO:0000313" key="1">
    <source>
        <dbReference type="EMBL" id="SUA16778.1"/>
    </source>
</evidence>
<accession>A0A378VKG2</accession>
<dbReference type="GO" id="GO:0009360">
    <property type="term" value="C:DNA polymerase III complex"/>
    <property type="evidence" value="ECO:0007669"/>
    <property type="project" value="TreeGrafter"/>
</dbReference>
<dbReference type="Pfam" id="PF13177">
    <property type="entry name" value="DNA_pol3_delta2"/>
    <property type="match status" value="1"/>
</dbReference>
<evidence type="ECO:0000313" key="2">
    <source>
        <dbReference type="Proteomes" id="UP000254193"/>
    </source>
</evidence>
<dbReference type="InterPro" id="IPR050238">
    <property type="entry name" value="DNA_Rep/Repair_Clamp_Loader"/>
</dbReference>
<dbReference type="GO" id="GO:0003887">
    <property type="term" value="F:DNA-directed DNA polymerase activity"/>
    <property type="evidence" value="ECO:0007669"/>
    <property type="project" value="UniProtKB-EC"/>
</dbReference>
<dbReference type="NCBIfam" id="TIGR00678">
    <property type="entry name" value="holB"/>
    <property type="match status" value="1"/>
</dbReference>